<comment type="caution">
    <text evidence="3">The sequence shown here is derived from an EMBL/GenBank/DDBJ whole genome shotgun (WGS) entry which is preliminary data.</text>
</comment>
<dbReference type="Gene3D" id="3.30.420.10">
    <property type="entry name" value="Ribonuclease H-like superfamily/Ribonuclease H"/>
    <property type="match status" value="1"/>
</dbReference>
<evidence type="ECO:0000256" key="1">
    <source>
        <dbReference type="ARBA" id="ARBA00022722"/>
    </source>
</evidence>
<dbReference type="GO" id="GO:0005737">
    <property type="term" value="C:cytoplasm"/>
    <property type="evidence" value="ECO:0007669"/>
    <property type="project" value="TreeGrafter"/>
</dbReference>
<dbReference type="EMBL" id="JABWDY010000041">
    <property type="protein sequence ID" value="KAF5208433.1"/>
    <property type="molecule type" value="Genomic_DNA"/>
</dbReference>
<protein>
    <recommendedName>
        <fullName evidence="5">3'-5' exonuclease domain-containing protein</fullName>
    </recommendedName>
</protein>
<accession>A0A7J6XFV8</accession>
<keyword evidence="4" id="KW-1185">Reference proteome</keyword>
<dbReference type="Proteomes" id="UP000554482">
    <property type="component" value="Unassembled WGS sequence"/>
</dbReference>
<dbReference type="GO" id="GO:0003676">
    <property type="term" value="F:nucleic acid binding"/>
    <property type="evidence" value="ECO:0007669"/>
    <property type="project" value="InterPro"/>
</dbReference>
<sequence>MEVTIERNGTETEKIENRLWSTKEWHEAFTVQINGKRILTIYTSDNAVMKKWINEVQKLYGKKKNTFPLIVSVCVDRESKHSRKERPYEIIALCTGSHCLLYSLPDCYWNKYYNEKDVPKPLLDFLTDSKAIFVGMDIVDVSKKLEKDSMLKIKRSVDIRGICEQVLGYPMYHMKKFGLDEIAKKMLDKRMEIGRLEIDDNWIDVESRKYEINKEYVKYLTVDAFFLYEIAVKYLDITTMLVSESK</sequence>
<evidence type="ECO:0000256" key="2">
    <source>
        <dbReference type="ARBA" id="ARBA00022801"/>
    </source>
</evidence>
<proteinExistence type="predicted"/>
<dbReference type="AlphaFoldDB" id="A0A7J6XFV8"/>
<dbReference type="GO" id="GO:0005634">
    <property type="term" value="C:nucleus"/>
    <property type="evidence" value="ECO:0007669"/>
    <property type="project" value="TreeGrafter"/>
</dbReference>
<keyword evidence="2" id="KW-0378">Hydrolase</keyword>
<dbReference type="GO" id="GO:0008408">
    <property type="term" value="F:3'-5' exonuclease activity"/>
    <property type="evidence" value="ECO:0007669"/>
    <property type="project" value="TreeGrafter"/>
</dbReference>
<keyword evidence="1" id="KW-0540">Nuclease</keyword>
<reference evidence="3 4" key="1">
    <citation type="submission" date="2020-06" db="EMBL/GenBank/DDBJ databases">
        <title>Transcriptomic and genomic resources for Thalictrum thalictroides and T. hernandezii: Facilitating candidate gene discovery in an emerging model plant lineage.</title>
        <authorList>
            <person name="Arias T."/>
            <person name="Riano-Pachon D.M."/>
            <person name="Di Stilio V.S."/>
        </authorList>
    </citation>
    <scope>NUCLEOTIDE SEQUENCE [LARGE SCALE GENOMIC DNA]</scope>
    <source>
        <strain evidence="4">cv. WT478/WT964</strain>
        <tissue evidence="3">Leaves</tissue>
    </source>
</reference>
<evidence type="ECO:0008006" key="5">
    <source>
        <dbReference type="Google" id="ProtNLM"/>
    </source>
</evidence>
<dbReference type="InterPro" id="IPR051132">
    <property type="entry name" value="3-5_Exonuclease_domain"/>
</dbReference>
<dbReference type="SUPFAM" id="SSF53098">
    <property type="entry name" value="Ribonuclease H-like"/>
    <property type="match status" value="1"/>
</dbReference>
<evidence type="ECO:0000313" key="3">
    <source>
        <dbReference type="EMBL" id="KAF5208433.1"/>
    </source>
</evidence>
<name>A0A7J6XFV8_THATH</name>
<dbReference type="PANTHER" id="PTHR13620:SF80">
    <property type="entry name" value="3'-5' EXONUCLEASE DOMAIN-CONTAINING PROTEIN"/>
    <property type="match status" value="1"/>
</dbReference>
<dbReference type="OrthoDB" id="1651883at2759"/>
<evidence type="ECO:0000313" key="4">
    <source>
        <dbReference type="Proteomes" id="UP000554482"/>
    </source>
</evidence>
<dbReference type="PANTHER" id="PTHR13620">
    <property type="entry name" value="3-5 EXONUCLEASE"/>
    <property type="match status" value="1"/>
</dbReference>
<organism evidence="3 4">
    <name type="scientific">Thalictrum thalictroides</name>
    <name type="common">Rue-anemone</name>
    <name type="synonym">Anemone thalictroides</name>
    <dbReference type="NCBI Taxonomy" id="46969"/>
    <lineage>
        <taxon>Eukaryota</taxon>
        <taxon>Viridiplantae</taxon>
        <taxon>Streptophyta</taxon>
        <taxon>Embryophyta</taxon>
        <taxon>Tracheophyta</taxon>
        <taxon>Spermatophyta</taxon>
        <taxon>Magnoliopsida</taxon>
        <taxon>Ranunculales</taxon>
        <taxon>Ranunculaceae</taxon>
        <taxon>Thalictroideae</taxon>
        <taxon>Thalictrum</taxon>
    </lineage>
</organism>
<dbReference type="InterPro" id="IPR012337">
    <property type="entry name" value="RNaseH-like_sf"/>
</dbReference>
<gene>
    <name evidence="3" type="ORF">FRX31_001990</name>
</gene>
<dbReference type="InterPro" id="IPR036397">
    <property type="entry name" value="RNaseH_sf"/>
</dbReference>